<dbReference type="InterPro" id="IPR011204">
    <property type="entry name" value="Virulence_RhuM-like"/>
</dbReference>
<organism evidence="1 2">
    <name type="scientific">Marinobacterium iners DSM 11526</name>
    <dbReference type="NCBI Taxonomy" id="1122198"/>
    <lineage>
        <taxon>Bacteria</taxon>
        <taxon>Pseudomonadati</taxon>
        <taxon>Pseudomonadota</taxon>
        <taxon>Gammaproteobacteria</taxon>
        <taxon>Oceanospirillales</taxon>
        <taxon>Oceanospirillaceae</taxon>
        <taxon>Marinobacterium</taxon>
    </lineage>
</organism>
<dbReference type="Pfam" id="PF13310">
    <property type="entry name" value="Virulence_RhuM"/>
    <property type="match status" value="1"/>
</dbReference>
<dbReference type="EMBL" id="FNRJ01000019">
    <property type="protein sequence ID" value="SEB11749.1"/>
    <property type="molecule type" value="Genomic_DNA"/>
</dbReference>
<reference evidence="2" key="1">
    <citation type="submission" date="2016-10" db="EMBL/GenBank/DDBJ databases">
        <authorList>
            <person name="Varghese N."/>
            <person name="Submissions S."/>
        </authorList>
    </citation>
    <scope>NUCLEOTIDE SEQUENCE [LARGE SCALE GENOMIC DNA]</scope>
    <source>
        <strain evidence="2">DSM 11526</strain>
    </source>
</reference>
<evidence type="ECO:0000313" key="1">
    <source>
        <dbReference type="EMBL" id="SEB11749.1"/>
    </source>
</evidence>
<dbReference type="PANTHER" id="PTHR35810">
    <property type="entry name" value="CYTOPLASMIC PROTEIN-RELATED"/>
    <property type="match status" value="1"/>
</dbReference>
<dbReference type="Proteomes" id="UP000242469">
    <property type="component" value="Unassembled WGS sequence"/>
</dbReference>
<name>A0A1H4GQ13_9GAMM</name>
<evidence type="ECO:0000313" key="2">
    <source>
        <dbReference type="Proteomes" id="UP000242469"/>
    </source>
</evidence>
<keyword evidence="2" id="KW-1185">Reference proteome</keyword>
<sequence>MRQAHLPMEIFTSEDGSIRLQLKLVDDTLWLTQRQIAELFEKSPKTISEHLNNIYDEGELEPDSTIRKFRTVAREGTRDVERLLDHYDLDAVLAVGYRVRSNRGIQFRQWATRVLKEYLIKGFAMDDERLKNPDRDLGADYFDELLARIRDIRASERRFYQKITDIYATAVDYNQNAQLSQRFFATVQNKLHWAIHGHTAPELIRERADSTQPNMGLTSWSGARVSKKDVSVAKNYLTQDEMAALNQIVTMYLDYAASQAAKKRPMTMQDWANKLDAFLEFNEHEILQNAGQVSATVAKQLAEAEYEQYETRRREAMASRKSDFDAFIEHTQQLTDKGKH</sequence>
<accession>A0A1H4GQ13</accession>
<dbReference type="RefSeq" id="WP_091827747.1">
    <property type="nucleotide sequence ID" value="NZ_FNRJ01000019.1"/>
</dbReference>
<dbReference type="AlphaFoldDB" id="A0A1H4GQ13"/>
<dbReference type="PIRSF" id="PIRSF015268">
    <property type="entry name" value="Virulence_RhuM"/>
    <property type="match status" value="1"/>
</dbReference>
<dbReference type="PANTHER" id="PTHR35810:SF1">
    <property type="entry name" value="CYTOPLASMIC PROTEIN"/>
    <property type="match status" value="1"/>
</dbReference>
<dbReference type="OrthoDB" id="9802752at2"/>
<dbReference type="STRING" id="1122198.SAMN02745729_11917"/>
<protein>
    <submittedName>
        <fullName evidence="1">Uncharacterized conserved protein</fullName>
    </submittedName>
</protein>
<gene>
    <name evidence="1" type="ORF">SAMN02745729_11917</name>
</gene>
<proteinExistence type="predicted"/>